<keyword evidence="2" id="KW-0238">DNA-binding</keyword>
<dbReference type="Pfam" id="PF09339">
    <property type="entry name" value="HTH_IclR"/>
    <property type="match status" value="1"/>
</dbReference>
<dbReference type="EMBL" id="JBEXPZ010000035">
    <property type="protein sequence ID" value="MET9847989.1"/>
    <property type="molecule type" value="Genomic_DNA"/>
</dbReference>
<dbReference type="SUPFAM" id="SSF55781">
    <property type="entry name" value="GAF domain-like"/>
    <property type="match status" value="1"/>
</dbReference>
<dbReference type="InterPro" id="IPR050707">
    <property type="entry name" value="HTH_MetabolicPath_Reg"/>
</dbReference>
<protein>
    <submittedName>
        <fullName evidence="7">IclR family transcriptional regulator</fullName>
    </submittedName>
</protein>
<dbReference type="Proteomes" id="UP001550210">
    <property type="component" value="Unassembled WGS sequence"/>
</dbReference>
<evidence type="ECO:0000256" key="4">
    <source>
        <dbReference type="SAM" id="MobiDB-lite"/>
    </source>
</evidence>
<evidence type="ECO:0000256" key="1">
    <source>
        <dbReference type="ARBA" id="ARBA00023015"/>
    </source>
</evidence>
<accession>A0ABV2V2D7</accession>
<dbReference type="PROSITE" id="PS51078">
    <property type="entry name" value="ICLR_ED"/>
    <property type="match status" value="1"/>
</dbReference>
<reference evidence="7 8" key="1">
    <citation type="submission" date="2024-06" db="EMBL/GenBank/DDBJ databases">
        <title>The Natural Products Discovery Center: Release of the First 8490 Sequenced Strains for Exploring Actinobacteria Biosynthetic Diversity.</title>
        <authorList>
            <person name="Kalkreuter E."/>
            <person name="Kautsar S.A."/>
            <person name="Yang D."/>
            <person name="Bader C.D."/>
            <person name="Teijaro C.N."/>
            <person name="Fluegel L."/>
            <person name="Davis C.M."/>
            <person name="Simpson J.R."/>
            <person name="Lauterbach L."/>
            <person name="Steele A.D."/>
            <person name="Gui C."/>
            <person name="Meng S."/>
            <person name="Li G."/>
            <person name="Viehrig K."/>
            <person name="Ye F."/>
            <person name="Su P."/>
            <person name="Kiefer A.F."/>
            <person name="Nichols A."/>
            <person name="Cepeda A.J."/>
            <person name="Yan W."/>
            <person name="Fan B."/>
            <person name="Jiang Y."/>
            <person name="Adhikari A."/>
            <person name="Zheng C.-J."/>
            <person name="Schuster L."/>
            <person name="Cowan T.M."/>
            <person name="Smanski M.J."/>
            <person name="Chevrette M.G."/>
            <person name="De Carvalho L.P.S."/>
            <person name="Shen B."/>
        </authorList>
    </citation>
    <scope>NUCLEOTIDE SEQUENCE [LARGE SCALE GENOMIC DNA]</scope>
    <source>
        <strain evidence="7 8">NPDC006434</strain>
    </source>
</reference>
<keyword evidence="8" id="KW-1185">Reference proteome</keyword>
<keyword evidence="1" id="KW-0805">Transcription regulation</keyword>
<feature type="domain" description="IclR-ED" evidence="6">
    <location>
        <begin position="83"/>
        <end position="260"/>
    </location>
</feature>
<gene>
    <name evidence="7" type="ORF">ABZZ21_26275</name>
</gene>
<dbReference type="Gene3D" id="3.30.450.40">
    <property type="match status" value="1"/>
</dbReference>
<dbReference type="InterPro" id="IPR014757">
    <property type="entry name" value="Tscrpt_reg_IclR_C"/>
</dbReference>
<feature type="domain" description="HTH iclR-type" evidence="5">
    <location>
        <begin position="22"/>
        <end position="82"/>
    </location>
</feature>
<dbReference type="InterPro" id="IPR036388">
    <property type="entry name" value="WH-like_DNA-bd_sf"/>
</dbReference>
<dbReference type="Pfam" id="PF01614">
    <property type="entry name" value="IclR_C"/>
    <property type="match status" value="1"/>
</dbReference>
<feature type="region of interest" description="Disordered" evidence="4">
    <location>
        <begin position="1"/>
        <end position="21"/>
    </location>
</feature>
<proteinExistence type="predicted"/>
<dbReference type="PANTHER" id="PTHR30136:SF35">
    <property type="entry name" value="HTH-TYPE TRANSCRIPTIONAL REGULATOR RV1719"/>
    <property type="match status" value="1"/>
</dbReference>
<dbReference type="Gene3D" id="1.10.10.10">
    <property type="entry name" value="Winged helix-like DNA-binding domain superfamily/Winged helix DNA-binding domain"/>
    <property type="match status" value="1"/>
</dbReference>
<evidence type="ECO:0000259" key="5">
    <source>
        <dbReference type="PROSITE" id="PS51077"/>
    </source>
</evidence>
<name>A0ABV2V2D7_9ACTN</name>
<organism evidence="7 8">
    <name type="scientific">Streptomyces ossamyceticus</name>
    <dbReference type="NCBI Taxonomy" id="249581"/>
    <lineage>
        <taxon>Bacteria</taxon>
        <taxon>Bacillati</taxon>
        <taxon>Actinomycetota</taxon>
        <taxon>Actinomycetes</taxon>
        <taxon>Kitasatosporales</taxon>
        <taxon>Streptomycetaceae</taxon>
        <taxon>Streptomyces</taxon>
    </lineage>
</organism>
<dbReference type="PANTHER" id="PTHR30136">
    <property type="entry name" value="HELIX-TURN-HELIX TRANSCRIPTIONAL REGULATOR, ICLR FAMILY"/>
    <property type="match status" value="1"/>
</dbReference>
<evidence type="ECO:0000259" key="6">
    <source>
        <dbReference type="PROSITE" id="PS51078"/>
    </source>
</evidence>
<keyword evidence="3" id="KW-0804">Transcription</keyword>
<dbReference type="SUPFAM" id="SSF46785">
    <property type="entry name" value="Winged helix' DNA-binding domain"/>
    <property type="match status" value="1"/>
</dbReference>
<dbReference type="RefSeq" id="WP_055522774.1">
    <property type="nucleotide sequence ID" value="NZ_JBEGHN010000045.1"/>
</dbReference>
<evidence type="ECO:0000313" key="7">
    <source>
        <dbReference type="EMBL" id="MET9847989.1"/>
    </source>
</evidence>
<dbReference type="InterPro" id="IPR029016">
    <property type="entry name" value="GAF-like_dom_sf"/>
</dbReference>
<dbReference type="SMART" id="SM00346">
    <property type="entry name" value="HTH_ICLR"/>
    <property type="match status" value="1"/>
</dbReference>
<evidence type="ECO:0000313" key="8">
    <source>
        <dbReference type="Proteomes" id="UP001550210"/>
    </source>
</evidence>
<dbReference type="InterPro" id="IPR005471">
    <property type="entry name" value="Tscrpt_reg_IclR_N"/>
</dbReference>
<sequence length="267" mass="28969">MDDRNPVTDGDREQPGAGSGGVRSVRRALDILNLLGEDRPVVTLREIIDATGLAKTTVLRLVQTLEESGLLWSHPLGYTAGPGLWRWAYLARSQWEVPRETRKVMRDLADRLGETVNIFVARDTQRVCVAHEESPHPLRHVVDVGDEQPLWAGASSKILLRGASDTLLRRVAAASPHGESYAERLRARAEEAAQRGYAVSSSEWDEGLTAVAVPVAGRSGGVIASLSVSGPSHRFPYEAVEHFATDLTDAASLISAQGFSHPLSPTR</sequence>
<comment type="caution">
    <text evidence="7">The sequence shown here is derived from an EMBL/GenBank/DDBJ whole genome shotgun (WGS) entry which is preliminary data.</text>
</comment>
<dbReference type="PROSITE" id="PS51077">
    <property type="entry name" value="HTH_ICLR"/>
    <property type="match status" value="1"/>
</dbReference>
<evidence type="ECO:0000256" key="3">
    <source>
        <dbReference type="ARBA" id="ARBA00023163"/>
    </source>
</evidence>
<dbReference type="InterPro" id="IPR036390">
    <property type="entry name" value="WH_DNA-bd_sf"/>
</dbReference>
<feature type="compositionally biased region" description="Basic and acidic residues" evidence="4">
    <location>
        <begin position="1"/>
        <end position="14"/>
    </location>
</feature>
<evidence type="ECO:0000256" key="2">
    <source>
        <dbReference type="ARBA" id="ARBA00023125"/>
    </source>
</evidence>